<dbReference type="GO" id="GO:0008168">
    <property type="term" value="F:methyltransferase activity"/>
    <property type="evidence" value="ECO:0007669"/>
    <property type="project" value="UniProtKB-KW"/>
</dbReference>
<dbReference type="GO" id="GO:0032259">
    <property type="term" value="P:methylation"/>
    <property type="evidence" value="ECO:0007669"/>
    <property type="project" value="UniProtKB-KW"/>
</dbReference>
<proteinExistence type="predicted"/>
<dbReference type="InterPro" id="IPR029063">
    <property type="entry name" value="SAM-dependent_MTases_sf"/>
</dbReference>
<evidence type="ECO:0000313" key="2">
    <source>
        <dbReference type="Proteomes" id="UP001501237"/>
    </source>
</evidence>
<dbReference type="PIRSF" id="PIRSF017393">
    <property type="entry name" value="MTase_SAV2177"/>
    <property type="match status" value="1"/>
</dbReference>
<evidence type="ECO:0000313" key="1">
    <source>
        <dbReference type="EMBL" id="GAA3209642.1"/>
    </source>
</evidence>
<dbReference type="EMBL" id="BAAAUV010000006">
    <property type="protein sequence ID" value="GAA3209642.1"/>
    <property type="molecule type" value="Genomic_DNA"/>
</dbReference>
<keyword evidence="2" id="KW-1185">Reference proteome</keyword>
<name>A0ABP6QB49_9ACTN</name>
<dbReference type="InterPro" id="IPR006764">
    <property type="entry name" value="SAM_dep_MeTrfase_SAV2177_type"/>
</dbReference>
<sequence>MPSEARIIDYLRGGKDNFATDREVGDALLAVAPELQSITRDGRRFLGRAVRYMAAQGVRQFIDLGCGLPTGGSVHQILEEAAPGSKVLYVDNDPVVVRHGQAILEKGEGAGVLLADVRNPDALLDRPEVAELIDLDRPTGVIMQGLLAVILDDEAATGIVERVAGRIAPGSHLLLSHPIGDLCREKAERLGDVYRDTRLVTGERERARERVDVARFLDGLEIVPPGLVPLPAWRPDPGEPLVNLDGYWAVGAVARKA</sequence>
<comment type="caution">
    <text evidence="1">The sequence shown here is derived from an EMBL/GenBank/DDBJ whole genome shotgun (WGS) entry which is preliminary data.</text>
</comment>
<dbReference type="SUPFAM" id="SSF53335">
    <property type="entry name" value="S-adenosyl-L-methionine-dependent methyltransferases"/>
    <property type="match status" value="1"/>
</dbReference>
<gene>
    <name evidence="1" type="ORF">GCM10010468_27130</name>
</gene>
<reference evidence="2" key="1">
    <citation type="journal article" date="2019" name="Int. J. Syst. Evol. Microbiol.">
        <title>The Global Catalogue of Microorganisms (GCM) 10K type strain sequencing project: providing services to taxonomists for standard genome sequencing and annotation.</title>
        <authorList>
            <consortium name="The Broad Institute Genomics Platform"/>
            <consortium name="The Broad Institute Genome Sequencing Center for Infectious Disease"/>
            <person name="Wu L."/>
            <person name="Ma J."/>
        </authorList>
    </citation>
    <scope>NUCLEOTIDE SEQUENCE [LARGE SCALE GENOMIC DNA]</scope>
    <source>
        <strain evidence="2">JCM 9377</strain>
    </source>
</reference>
<keyword evidence="1" id="KW-0808">Transferase</keyword>
<dbReference type="Gene3D" id="3.40.50.150">
    <property type="entry name" value="Vaccinia Virus protein VP39"/>
    <property type="match status" value="1"/>
</dbReference>
<accession>A0ABP6QB49</accession>
<organism evidence="1 2">
    <name type="scientific">Actinocorallia longicatena</name>
    <dbReference type="NCBI Taxonomy" id="111803"/>
    <lineage>
        <taxon>Bacteria</taxon>
        <taxon>Bacillati</taxon>
        <taxon>Actinomycetota</taxon>
        <taxon>Actinomycetes</taxon>
        <taxon>Streptosporangiales</taxon>
        <taxon>Thermomonosporaceae</taxon>
        <taxon>Actinocorallia</taxon>
    </lineage>
</organism>
<dbReference type="Pfam" id="PF04672">
    <property type="entry name" value="Methyltransf_19"/>
    <property type="match status" value="1"/>
</dbReference>
<keyword evidence="1" id="KW-0489">Methyltransferase</keyword>
<protein>
    <submittedName>
        <fullName evidence="1">SAM-dependent methyltransferase</fullName>
    </submittedName>
</protein>
<dbReference type="Proteomes" id="UP001501237">
    <property type="component" value="Unassembled WGS sequence"/>
</dbReference>